<keyword evidence="3" id="KW-1185">Reference proteome</keyword>
<name>A0ABW4KCN6_9HYPH</name>
<proteinExistence type="predicted"/>
<comment type="caution">
    <text evidence="2">The sequence shown here is derived from an EMBL/GenBank/DDBJ whole genome shotgun (WGS) entry which is preliminary data.</text>
</comment>
<reference evidence="3" key="1">
    <citation type="journal article" date="2019" name="Int. J. Syst. Evol. Microbiol.">
        <title>The Global Catalogue of Microorganisms (GCM) 10K type strain sequencing project: providing services to taxonomists for standard genome sequencing and annotation.</title>
        <authorList>
            <consortium name="The Broad Institute Genomics Platform"/>
            <consortium name="The Broad Institute Genome Sequencing Center for Infectious Disease"/>
            <person name="Wu L."/>
            <person name="Ma J."/>
        </authorList>
    </citation>
    <scope>NUCLEOTIDE SEQUENCE [LARGE SCALE GENOMIC DNA]</scope>
    <source>
        <strain evidence="3">KCTC 23707</strain>
    </source>
</reference>
<protein>
    <recommendedName>
        <fullName evidence="4">KfrA N-terminal DNA-binding domain-containing protein</fullName>
    </recommendedName>
</protein>
<gene>
    <name evidence="2" type="ORF">ACFSCV_17100</name>
</gene>
<organism evidence="2 3">
    <name type="scientific">Methylopila henanensis</name>
    <dbReference type="NCBI Taxonomy" id="873516"/>
    <lineage>
        <taxon>Bacteria</taxon>
        <taxon>Pseudomonadati</taxon>
        <taxon>Pseudomonadota</taxon>
        <taxon>Alphaproteobacteria</taxon>
        <taxon>Hyphomicrobiales</taxon>
        <taxon>Methylopilaceae</taxon>
        <taxon>Methylopila</taxon>
    </lineage>
</organism>
<evidence type="ECO:0000256" key="1">
    <source>
        <dbReference type="SAM" id="Coils"/>
    </source>
</evidence>
<dbReference type="EMBL" id="JBHUER010000011">
    <property type="protein sequence ID" value="MFD1704727.1"/>
    <property type="molecule type" value="Genomic_DNA"/>
</dbReference>
<dbReference type="RefSeq" id="WP_378800793.1">
    <property type="nucleotide sequence ID" value="NZ_JBHUER010000011.1"/>
</dbReference>
<feature type="coiled-coil region" evidence="1">
    <location>
        <begin position="125"/>
        <end position="187"/>
    </location>
</feature>
<evidence type="ECO:0008006" key="4">
    <source>
        <dbReference type="Google" id="ProtNLM"/>
    </source>
</evidence>
<sequence>MSEEIATFEKVKTAIEHLMACDREPSFTNIHEFIGGGSKLTILNHRKTVLALLKAPISTPPAIVSEFEAARDRCVVIMRNALEADARRECSQLTRLCEMRDNELVKAEQERLEIEAALQYEQSRRLEMERTLTDLRRDHEALKAAKLSLDEAFEHSQLETRAARMEAAATSERHARAVDELQRAKSEHSQADQINAALLRIEQMMPAAAQLLHPASPS</sequence>
<evidence type="ECO:0000313" key="3">
    <source>
        <dbReference type="Proteomes" id="UP001597308"/>
    </source>
</evidence>
<keyword evidence="1" id="KW-0175">Coiled coil</keyword>
<dbReference type="Proteomes" id="UP001597308">
    <property type="component" value="Unassembled WGS sequence"/>
</dbReference>
<accession>A0ABW4KCN6</accession>
<evidence type="ECO:0000313" key="2">
    <source>
        <dbReference type="EMBL" id="MFD1704727.1"/>
    </source>
</evidence>